<evidence type="ECO:0000313" key="1">
    <source>
        <dbReference type="EMBL" id="NKX55914.1"/>
    </source>
</evidence>
<gene>
    <name evidence="1" type="ORF">HGG74_15470</name>
</gene>
<dbReference type="Proteomes" id="UP000544090">
    <property type="component" value="Unassembled WGS sequence"/>
</dbReference>
<dbReference type="SUPFAM" id="SSF54292">
    <property type="entry name" value="2Fe-2S ferredoxin-like"/>
    <property type="match status" value="1"/>
</dbReference>
<evidence type="ECO:0000313" key="2">
    <source>
        <dbReference type="Proteomes" id="UP000544090"/>
    </source>
</evidence>
<proteinExistence type="predicted"/>
<organism evidence="1 2">
    <name type="scientific">Arthrobacter mobilis</name>
    <dbReference type="NCBI Taxonomy" id="2724944"/>
    <lineage>
        <taxon>Bacteria</taxon>
        <taxon>Bacillati</taxon>
        <taxon>Actinomycetota</taxon>
        <taxon>Actinomycetes</taxon>
        <taxon>Micrococcales</taxon>
        <taxon>Micrococcaceae</taxon>
        <taxon>Arthrobacter</taxon>
    </lineage>
</organism>
<dbReference type="InterPro" id="IPR036010">
    <property type="entry name" value="2Fe-2S_ferredoxin-like_sf"/>
</dbReference>
<reference evidence="1 2" key="1">
    <citation type="submission" date="2020-04" db="EMBL/GenBank/DDBJ databases">
        <title>Arthrobacter sp. nov.</title>
        <authorList>
            <person name="Liu S."/>
        </authorList>
    </citation>
    <scope>NUCLEOTIDE SEQUENCE [LARGE SCALE GENOMIC DNA]</scope>
    <source>
        <strain evidence="1 2">E918</strain>
    </source>
</reference>
<accession>A0A7X6K6J3</accession>
<dbReference type="GO" id="GO:0051536">
    <property type="term" value="F:iron-sulfur cluster binding"/>
    <property type="evidence" value="ECO:0007669"/>
    <property type="project" value="InterPro"/>
</dbReference>
<protein>
    <submittedName>
        <fullName evidence="1">Uncharacterized protein</fullName>
    </submittedName>
</protein>
<comment type="caution">
    <text evidence="1">The sequence shown here is derived from an EMBL/GenBank/DDBJ whole genome shotgun (WGS) entry which is preliminary data.</text>
</comment>
<name>A0A7X6K6J3_9MICC</name>
<sequence length="64" mass="6986">MIPVGDERGNVMQAVWNVLAGIEGECGGEISCTPWVDKDGKASYDERDLLEMVQGLRSESRPSC</sequence>
<dbReference type="EMBL" id="JAAZSQ010000017">
    <property type="protein sequence ID" value="NKX55914.1"/>
    <property type="molecule type" value="Genomic_DNA"/>
</dbReference>
<keyword evidence="2" id="KW-1185">Reference proteome</keyword>
<dbReference type="AlphaFoldDB" id="A0A7X6K6J3"/>